<name>A0A0R3TE49_RODNA</name>
<evidence type="ECO:0000313" key="1">
    <source>
        <dbReference type="EMBL" id="VDO01195.1"/>
    </source>
</evidence>
<evidence type="ECO:0000313" key="3">
    <source>
        <dbReference type="WBParaSite" id="HNAJ_0000533801-mRNA-1"/>
    </source>
</evidence>
<dbReference type="EMBL" id="UZAE01004446">
    <property type="protein sequence ID" value="VDO01195.1"/>
    <property type="molecule type" value="Genomic_DNA"/>
</dbReference>
<reference evidence="3" key="1">
    <citation type="submission" date="2017-02" db="UniProtKB">
        <authorList>
            <consortium name="WormBaseParasite"/>
        </authorList>
    </citation>
    <scope>IDENTIFICATION</scope>
</reference>
<dbReference type="Proteomes" id="UP000278807">
    <property type="component" value="Unassembled WGS sequence"/>
</dbReference>
<gene>
    <name evidence="1" type="ORF">HNAJ_LOCUS5335</name>
</gene>
<dbReference type="OrthoDB" id="10428785at2759"/>
<evidence type="ECO:0000313" key="2">
    <source>
        <dbReference type="Proteomes" id="UP000278807"/>
    </source>
</evidence>
<accession>A0A0R3TE49</accession>
<proteinExistence type="predicted"/>
<keyword evidence="2" id="KW-1185">Reference proteome</keyword>
<organism evidence="3">
    <name type="scientific">Rodentolepis nana</name>
    <name type="common">Dwarf tapeworm</name>
    <name type="synonym">Hymenolepis nana</name>
    <dbReference type="NCBI Taxonomy" id="102285"/>
    <lineage>
        <taxon>Eukaryota</taxon>
        <taxon>Metazoa</taxon>
        <taxon>Spiralia</taxon>
        <taxon>Lophotrochozoa</taxon>
        <taxon>Platyhelminthes</taxon>
        <taxon>Cestoda</taxon>
        <taxon>Eucestoda</taxon>
        <taxon>Cyclophyllidea</taxon>
        <taxon>Hymenolepididae</taxon>
        <taxon>Rodentolepis</taxon>
    </lineage>
</organism>
<dbReference type="STRING" id="102285.A0A0R3TE49"/>
<sequence>MLSHPYNSSLSPSHHISGARGFNVRTSIQRTSSVSSLLFTRRPSASSLAVPSNQLSPLYQHLYQGHDPRYSFASTTDLDHCFGGSGGGCSKNIRASRDGPRDVCQDLYDFLQGADLEEYYAVFSKHLKTGVFSLLSTPLADLGVYV</sequence>
<reference evidence="1 2" key="2">
    <citation type="submission" date="2018-11" db="EMBL/GenBank/DDBJ databases">
        <authorList>
            <consortium name="Pathogen Informatics"/>
        </authorList>
    </citation>
    <scope>NUCLEOTIDE SEQUENCE [LARGE SCALE GENOMIC DNA]</scope>
</reference>
<protein>
    <submittedName>
        <fullName evidence="3">SAM domain-containing protein</fullName>
    </submittedName>
</protein>
<dbReference type="WBParaSite" id="HNAJ_0000533801-mRNA-1">
    <property type="protein sequence ID" value="HNAJ_0000533801-mRNA-1"/>
    <property type="gene ID" value="HNAJ_0000533801"/>
</dbReference>
<dbReference type="AlphaFoldDB" id="A0A0R3TE49"/>